<dbReference type="RefSeq" id="WP_183338987.1">
    <property type="nucleotide sequence ID" value="NZ_JACHNU010000001.1"/>
</dbReference>
<keyword evidence="2" id="KW-0472">Membrane</keyword>
<dbReference type="GO" id="GO:0080120">
    <property type="term" value="P:CAAX-box protein maturation"/>
    <property type="evidence" value="ECO:0007669"/>
    <property type="project" value="UniProtKB-ARBA"/>
</dbReference>
<feature type="transmembrane region" description="Helical" evidence="2">
    <location>
        <begin position="200"/>
        <end position="221"/>
    </location>
</feature>
<proteinExistence type="predicted"/>
<evidence type="ECO:0000259" key="3">
    <source>
        <dbReference type="Pfam" id="PF02517"/>
    </source>
</evidence>
<keyword evidence="2" id="KW-0812">Transmembrane</keyword>
<dbReference type="Proteomes" id="UP000585272">
    <property type="component" value="Unassembled WGS sequence"/>
</dbReference>
<feature type="transmembrane region" description="Helical" evidence="2">
    <location>
        <begin position="84"/>
        <end position="108"/>
    </location>
</feature>
<evidence type="ECO:0000256" key="2">
    <source>
        <dbReference type="SAM" id="Phobius"/>
    </source>
</evidence>
<dbReference type="Pfam" id="PF02517">
    <property type="entry name" value="Rce1-like"/>
    <property type="match status" value="1"/>
</dbReference>
<keyword evidence="5" id="KW-1185">Reference proteome</keyword>
<evidence type="ECO:0000256" key="1">
    <source>
        <dbReference type="SAM" id="MobiDB-lite"/>
    </source>
</evidence>
<gene>
    <name evidence="4" type="ORF">BDZ31_000679</name>
</gene>
<dbReference type="GO" id="GO:0004175">
    <property type="term" value="F:endopeptidase activity"/>
    <property type="evidence" value="ECO:0007669"/>
    <property type="project" value="UniProtKB-ARBA"/>
</dbReference>
<name>A0A840I8A8_9ACTN</name>
<feature type="transmembrane region" description="Helical" evidence="2">
    <location>
        <begin position="120"/>
        <end position="138"/>
    </location>
</feature>
<evidence type="ECO:0000313" key="4">
    <source>
        <dbReference type="EMBL" id="MBB4661106.1"/>
    </source>
</evidence>
<dbReference type="PANTHER" id="PTHR43592">
    <property type="entry name" value="CAAX AMINO TERMINAL PROTEASE"/>
    <property type="match status" value="1"/>
</dbReference>
<reference evidence="4 5" key="1">
    <citation type="submission" date="2020-08" db="EMBL/GenBank/DDBJ databases">
        <title>Genomic Encyclopedia of Archaeal and Bacterial Type Strains, Phase II (KMG-II): from individual species to whole genera.</title>
        <authorList>
            <person name="Goeker M."/>
        </authorList>
    </citation>
    <scope>NUCLEOTIDE SEQUENCE [LARGE SCALE GENOMIC DNA]</scope>
    <source>
        <strain evidence="4 5">DSM 23288</strain>
    </source>
</reference>
<evidence type="ECO:0000313" key="5">
    <source>
        <dbReference type="Proteomes" id="UP000585272"/>
    </source>
</evidence>
<sequence length="337" mass="35229">MSSVPPPRSGQEPELPERPSGAPRFTPPVSPTPGPTPGPPPGPPAQPSPPGGSDGDGRPRFVVADAEQPPGEPETAWRGWMAPLALFGAFVVAFLGQAVILAVGSIFGMDASDPSPAANIVATLFQDAAFVGVAILFARSVGPVTPRQFGLQRTPWGPAIGWSVLVALSFYLLSGLWGALIDVEGNDQLPDSLGVDRSTVAFVAVCVLVTVIAPLAEEFLFRGFFFGALRNWSGVWIAAIITGVVFGGIHAGGTDVEYLPPLMLLGFLLCVLRWRTGSLLPCIGLHAFNNAIAFGVTAADWDAWQVILLVVGAVAVSLLLCRPLLDLGAQGRRRAAT</sequence>
<feature type="transmembrane region" description="Helical" evidence="2">
    <location>
        <begin position="304"/>
        <end position="325"/>
    </location>
</feature>
<feature type="region of interest" description="Disordered" evidence="1">
    <location>
        <begin position="1"/>
        <end position="75"/>
    </location>
</feature>
<feature type="transmembrane region" description="Helical" evidence="2">
    <location>
        <begin position="159"/>
        <end position="180"/>
    </location>
</feature>
<dbReference type="PANTHER" id="PTHR43592:SF15">
    <property type="entry name" value="CAAX AMINO TERMINAL PROTEASE FAMILY PROTEIN"/>
    <property type="match status" value="1"/>
</dbReference>
<keyword evidence="2" id="KW-1133">Transmembrane helix</keyword>
<dbReference type="EMBL" id="JACHNU010000001">
    <property type="protein sequence ID" value="MBB4661106.1"/>
    <property type="molecule type" value="Genomic_DNA"/>
</dbReference>
<dbReference type="AlphaFoldDB" id="A0A840I8A8"/>
<accession>A0A840I8A8</accession>
<feature type="transmembrane region" description="Helical" evidence="2">
    <location>
        <begin position="233"/>
        <end position="252"/>
    </location>
</feature>
<feature type="domain" description="CAAX prenyl protease 2/Lysostaphin resistance protein A-like" evidence="3">
    <location>
        <begin position="201"/>
        <end position="292"/>
    </location>
</feature>
<comment type="caution">
    <text evidence="4">The sequence shown here is derived from an EMBL/GenBank/DDBJ whole genome shotgun (WGS) entry which is preliminary data.</text>
</comment>
<feature type="compositionally biased region" description="Pro residues" evidence="1">
    <location>
        <begin position="25"/>
        <end position="50"/>
    </location>
</feature>
<dbReference type="InterPro" id="IPR003675">
    <property type="entry name" value="Rce1/LyrA-like_dom"/>
</dbReference>
<organism evidence="4 5">
    <name type="scientific">Conexibacter arvalis</name>
    <dbReference type="NCBI Taxonomy" id="912552"/>
    <lineage>
        <taxon>Bacteria</taxon>
        <taxon>Bacillati</taxon>
        <taxon>Actinomycetota</taxon>
        <taxon>Thermoleophilia</taxon>
        <taxon>Solirubrobacterales</taxon>
        <taxon>Conexibacteraceae</taxon>
        <taxon>Conexibacter</taxon>
    </lineage>
</organism>
<protein>
    <recommendedName>
        <fullName evidence="3">CAAX prenyl protease 2/Lysostaphin resistance protein A-like domain-containing protein</fullName>
    </recommendedName>
</protein>